<sequence>MNRPPQWKQLLRHLPPPPSITAATALPPIIRSPFSIGQKVFPISPNNQFKPLSCKAQGFADSDEHYYCRKSLKYWDKFYQCHQNKFFKDRHYLGKDWGKYFCDDDEEEGVSADGKVLLEVGFGAGNTIFPLVSAYPMLYVHACDFSTEALNLVKSHSNFDGKRMNVFTCDVTNEELCDRILPSSVDLVTLIFMLSAVSPKKMPFVLQNLKKILKPNGHILVKDYGVGDSAQVKLENRNQMISDNFYYRGDGTCSFYFSEDYLSNLFAEAGFCIVDLDTHCRQVVNHSRNMTFNRRWIRAIFKKIGS</sequence>
<dbReference type="Gene3D" id="3.40.50.150">
    <property type="entry name" value="Vaccinia Virus protein VP39"/>
    <property type="match status" value="1"/>
</dbReference>
<protein>
    <submittedName>
        <fullName evidence="5">tRNA N(3)-methylcytidine methyltransferase METTL6-like</fullName>
    </submittedName>
</protein>
<dbReference type="Pfam" id="PF08242">
    <property type="entry name" value="Methyltransf_12"/>
    <property type="match status" value="1"/>
</dbReference>
<dbReference type="SUPFAM" id="SSF53335">
    <property type="entry name" value="S-adenosyl-L-methionine-dependent methyltransferases"/>
    <property type="match status" value="1"/>
</dbReference>
<dbReference type="CDD" id="cd02440">
    <property type="entry name" value="AdoMet_MTases"/>
    <property type="match status" value="1"/>
</dbReference>
<proteinExistence type="inferred from homology"/>
<dbReference type="AlphaFoldDB" id="A0ABD1G236"/>
<keyword evidence="3" id="KW-0808">Transferase</keyword>
<comment type="similarity">
    <text evidence="1">Belongs to the methyltransferase superfamily. METL family.</text>
</comment>
<keyword evidence="6" id="KW-1185">Reference proteome</keyword>
<evidence type="ECO:0000256" key="3">
    <source>
        <dbReference type="ARBA" id="ARBA00022679"/>
    </source>
</evidence>
<evidence type="ECO:0000313" key="6">
    <source>
        <dbReference type="Proteomes" id="UP001567538"/>
    </source>
</evidence>
<reference evidence="5 6" key="1">
    <citation type="submission" date="2024-06" db="EMBL/GenBank/DDBJ databases">
        <title>A chromosome level genome sequence of Diviner's sage (Salvia divinorum).</title>
        <authorList>
            <person name="Ford S.A."/>
            <person name="Ro D.-K."/>
            <person name="Ness R.W."/>
            <person name="Phillips M.A."/>
        </authorList>
    </citation>
    <scope>NUCLEOTIDE SEQUENCE [LARGE SCALE GENOMIC DNA]</scope>
    <source>
        <strain evidence="5">SAF-2024a</strain>
        <tissue evidence="5">Leaf</tissue>
    </source>
</reference>
<comment type="caution">
    <text evidence="5">The sequence shown here is derived from an EMBL/GenBank/DDBJ whole genome shotgun (WGS) entry which is preliminary data.</text>
</comment>
<keyword evidence="2" id="KW-0489">Methyltransferase</keyword>
<dbReference type="InterPro" id="IPR029063">
    <property type="entry name" value="SAM-dependent_MTases_sf"/>
</dbReference>
<evidence type="ECO:0000259" key="4">
    <source>
        <dbReference type="Pfam" id="PF08242"/>
    </source>
</evidence>
<name>A0ABD1G236_SALDI</name>
<evidence type="ECO:0000256" key="1">
    <source>
        <dbReference type="ARBA" id="ARBA00009725"/>
    </source>
</evidence>
<feature type="domain" description="Methyltransferase type 12" evidence="4">
    <location>
        <begin position="118"/>
        <end position="219"/>
    </location>
</feature>
<accession>A0ABD1G236</accession>
<dbReference type="EMBL" id="JBEAFC010000010">
    <property type="protein sequence ID" value="KAL1538162.1"/>
    <property type="molecule type" value="Genomic_DNA"/>
</dbReference>
<dbReference type="PANTHER" id="PTHR22809:SF8">
    <property type="entry name" value="TRNA N(3)-METHYLCYTIDINE METHYLTRANSFERASE"/>
    <property type="match status" value="1"/>
</dbReference>
<organism evidence="5 6">
    <name type="scientific">Salvia divinorum</name>
    <name type="common">Maria pastora</name>
    <name type="synonym">Diviner's sage</name>
    <dbReference type="NCBI Taxonomy" id="28513"/>
    <lineage>
        <taxon>Eukaryota</taxon>
        <taxon>Viridiplantae</taxon>
        <taxon>Streptophyta</taxon>
        <taxon>Embryophyta</taxon>
        <taxon>Tracheophyta</taxon>
        <taxon>Spermatophyta</taxon>
        <taxon>Magnoliopsida</taxon>
        <taxon>eudicotyledons</taxon>
        <taxon>Gunneridae</taxon>
        <taxon>Pentapetalae</taxon>
        <taxon>asterids</taxon>
        <taxon>lamiids</taxon>
        <taxon>Lamiales</taxon>
        <taxon>Lamiaceae</taxon>
        <taxon>Nepetoideae</taxon>
        <taxon>Mentheae</taxon>
        <taxon>Salviinae</taxon>
        <taxon>Salvia</taxon>
        <taxon>Salvia subgen. Calosphace</taxon>
    </lineage>
</organism>
<evidence type="ECO:0000313" key="5">
    <source>
        <dbReference type="EMBL" id="KAL1538162.1"/>
    </source>
</evidence>
<dbReference type="GO" id="GO:0008757">
    <property type="term" value="F:S-adenosylmethionine-dependent methyltransferase activity"/>
    <property type="evidence" value="ECO:0007669"/>
    <property type="project" value="UniProtKB-ARBA"/>
</dbReference>
<gene>
    <name evidence="5" type="ORF">AAHA92_26936</name>
</gene>
<dbReference type="GO" id="GO:0008173">
    <property type="term" value="F:RNA methyltransferase activity"/>
    <property type="evidence" value="ECO:0007669"/>
    <property type="project" value="UniProtKB-ARBA"/>
</dbReference>
<dbReference type="GO" id="GO:0032259">
    <property type="term" value="P:methylation"/>
    <property type="evidence" value="ECO:0007669"/>
    <property type="project" value="UniProtKB-KW"/>
</dbReference>
<evidence type="ECO:0000256" key="2">
    <source>
        <dbReference type="ARBA" id="ARBA00022603"/>
    </source>
</evidence>
<dbReference type="Proteomes" id="UP001567538">
    <property type="component" value="Unassembled WGS sequence"/>
</dbReference>
<dbReference type="PANTHER" id="PTHR22809">
    <property type="entry name" value="METHYLTRANSFERASE-RELATED"/>
    <property type="match status" value="1"/>
</dbReference>
<dbReference type="InterPro" id="IPR026113">
    <property type="entry name" value="METTL2/6/8-like"/>
</dbReference>
<dbReference type="InterPro" id="IPR013217">
    <property type="entry name" value="Methyltransf_12"/>
</dbReference>